<organism evidence="1">
    <name type="scientific">Oppiella nova</name>
    <dbReference type="NCBI Taxonomy" id="334625"/>
    <lineage>
        <taxon>Eukaryota</taxon>
        <taxon>Metazoa</taxon>
        <taxon>Ecdysozoa</taxon>
        <taxon>Arthropoda</taxon>
        <taxon>Chelicerata</taxon>
        <taxon>Arachnida</taxon>
        <taxon>Acari</taxon>
        <taxon>Acariformes</taxon>
        <taxon>Sarcoptiformes</taxon>
        <taxon>Oribatida</taxon>
        <taxon>Brachypylina</taxon>
        <taxon>Oppioidea</taxon>
        <taxon>Oppiidae</taxon>
        <taxon>Oppiella</taxon>
    </lineage>
</organism>
<dbReference type="Gene3D" id="2.40.128.20">
    <property type="match status" value="1"/>
</dbReference>
<dbReference type="GO" id="GO:0008289">
    <property type="term" value="F:lipid binding"/>
    <property type="evidence" value="ECO:0007669"/>
    <property type="project" value="InterPro"/>
</dbReference>
<protein>
    <submittedName>
        <fullName evidence="1">Uncharacterized protein</fullName>
    </submittedName>
</protein>
<dbReference type="EMBL" id="CAJPVJ010002232">
    <property type="protein sequence ID" value="CAG2165975.1"/>
    <property type="molecule type" value="Genomic_DNA"/>
</dbReference>
<sequence length="131" mass="14862">MDQFIGKFVFTSSDNLNAYIKECGLEDKIKSCNLRPRALEVSKVGAVYRNTMFTHDMPVVNEFELDKEFDATLPDGTPCRAVVTLDGNRLVETRSRRGVKEIEIYREFVGNELRMVINVGPVVAVLTFARQ</sequence>
<evidence type="ECO:0000313" key="1">
    <source>
        <dbReference type="EMBL" id="CAD7646006.1"/>
    </source>
</evidence>
<dbReference type="CDD" id="cd00742">
    <property type="entry name" value="FABP"/>
    <property type="match status" value="1"/>
</dbReference>
<dbReference type="OrthoDB" id="412780at2759"/>
<accession>A0A7R9LQH5</accession>
<reference evidence="1" key="1">
    <citation type="submission" date="2020-11" db="EMBL/GenBank/DDBJ databases">
        <authorList>
            <person name="Tran Van P."/>
        </authorList>
    </citation>
    <scope>NUCLEOTIDE SEQUENCE</scope>
</reference>
<keyword evidence="2" id="KW-1185">Reference proteome</keyword>
<proteinExistence type="predicted"/>
<dbReference type="AlphaFoldDB" id="A0A7R9LQH5"/>
<dbReference type="Proteomes" id="UP000728032">
    <property type="component" value="Unassembled WGS sequence"/>
</dbReference>
<name>A0A7R9LQH5_9ACAR</name>
<dbReference type="SUPFAM" id="SSF50814">
    <property type="entry name" value="Lipocalins"/>
    <property type="match status" value="1"/>
</dbReference>
<evidence type="ECO:0000313" key="2">
    <source>
        <dbReference type="Proteomes" id="UP000728032"/>
    </source>
</evidence>
<dbReference type="InterPro" id="IPR000463">
    <property type="entry name" value="Fatty_acid-bd"/>
</dbReference>
<dbReference type="InterPro" id="IPR012674">
    <property type="entry name" value="Calycin"/>
</dbReference>
<gene>
    <name evidence="1" type="ORF">ONB1V03_LOCUS5508</name>
</gene>
<dbReference type="PRINTS" id="PR00178">
    <property type="entry name" value="FATTYACIDBP"/>
</dbReference>
<dbReference type="EMBL" id="OC917057">
    <property type="protein sequence ID" value="CAD7646006.1"/>
    <property type="molecule type" value="Genomic_DNA"/>
</dbReference>